<dbReference type="InterPro" id="IPR044173">
    <property type="entry name" value="CASPL"/>
</dbReference>
<dbReference type="PANTHER" id="PTHR36488">
    <property type="entry name" value="CASP-LIKE PROTEIN 1U1"/>
    <property type="match status" value="1"/>
</dbReference>
<evidence type="ECO:0000313" key="14">
    <source>
        <dbReference type="Proteomes" id="UP001372338"/>
    </source>
</evidence>
<feature type="transmembrane region" description="Helical" evidence="10">
    <location>
        <begin position="101"/>
        <end position="126"/>
    </location>
</feature>
<evidence type="ECO:0000256" key="1">
    <source>
        <dbReference type="ARBA" id="ARBA00004651"/>
    </source>
</evidence>
<proteinExistence type="inferred from homology"/>
<name>A0AAN9EHH5_CROPI</name>
<evidence type="ECO:0000259" key="12">
    <source>
        <dbReference type="Pfam" id="PF04535"/>
    </source>
</evidence>
<keyword evidence="4 10" id="KW-1003">Cell membrane</keyword>
<comment type="function">
    <text evidence="9">Regulates membrane-cell wall junctions and localized cell wall deposition. Required for establishment of the Casparian strip membrane domain (CSD) and the subsequent formation of Casparian strips, a cell wall modification of the root endodermis that determines an apoplastic barrier between the intraorganismal apoplasm and the extraorganismal apoplasm and prevents lateral diffusion.</text>
</comment>
<evidence type="ECO:0000256" key="6">
    <source>
        <dbReference type="ARBA" id="ARBA00022989"/>
    </source>
</evidence>
<comment type="subunit">
    <text evidence="3 10">Homodimer and heterodimers.</text>
</comment>
<dbReference type="InterPro" id="IPR006702">
    <property type="entry name" value="CASP_dom"/>
</dbReference>
<feature type="region of interest" description="Disordered" evidence="11">
    <location>
        <begin position="1"/>
        <end position="25"/>
    </location>
</feature>
<dbReference type="Proteomes" id="UP001372338">
    <property type="component" value="Unassembled WGS sequence"/>
</dbReference>
<dbReference type="GO" id="GO:0005886">
    <property type="term" value="C:plasma membrane"/>
    <property type="evidence" value="ECO:0007669"/>
    <property type="project" value="UniProtKB-SubCell"/>
</dbReference>
<keyword evidence="7 10" id="KW-0472">Membrane</keyword>
<evidence type="ECO:0000256" key="3">
    <source>
        <dbReference type="ARBA" id="ARBA00011489"/>
    </source>
</evidence>
<evidence type="ECO:0000256" key="7">
    <source>
        <dbReference type="ARBA" id="ARBA00023136"/>
    </source>
</evidence>
<evidence type="ECO:0000256" key="9">
    <source>
        <dbReference type="ARBA" id="ARBA00025302"/>
    </source>
</evidence>
<evidence type="ECO:0000256" key="5">
    <source>
        <dbReference type="ARBA" id="ARBA00022692"/>
    </source>
</evidence>
<accession>A0AAN9EHH5</accession>
<evidence type="ECO:0000256" key="10">
    <source>
        <dbReference type="RuleBase" id="RU361233"/>
    </source>
</evidence>
<feature type="transmembrane region" description="Helical" evidence="10">
    <location>
        <begin position="189"/>
        <end position="212"/>
    </location>
</feature>
<evidence type="ECO:0000313" key="13">
    <source>
        <dbReference type="EMBL" id="KAK7257609.1"/>
    </source>
</evidence>
<evidence type="ECO:0000256" key="11">
    <source>
        <dbReference type="SAM" id="MobiDB-lite"/>
    </source>
</evidence>
<feature type="transmembrane region" description="Helical" evidence="10">
    <location>
        <begin position="138"/>
        <end position="163"/>
    </location>
</feature>
<keyword evidence="5 10" id="KW-0812">Transmembrane</keyword>
<keyword evidence="14" id="KW-1185">Reference proteome</keyword>
<feature type="domain" description="Casparian strip membrane protein" evidence="12">
    <location>
        <begin position="51"/>
        <end position="199"/>
    </location>
</feature>
<dbReference type="PANTHER" id="PTHR36488:SF11">
    <property type="entry name" value="CASP-LIKE PROTEIN"/>
    <property type="match status" value="1"/>
</dbReference>
<evidence type="ECO:0000256" key="2">
    <source>
        <dbReference type="ARBA" id="ARBA00007651"/>
    </source>
</evidence>
<feature type="transmembrane region" description="Helical" evidence="10">
    <location>
        <begin position="58"/>
        <end position="76"/>
    </location>
</feature>
<dbReference type="InterPro" id="IPR006459">
    <property type="entry name" value="CASP/CASPL"/>
</dbReference>
<comment type="similarity">
    <text evidence="2 10">Belongs to the Casparian strip membrane proteins (CASP) family.</text>
</comment>
<dbReference type="EMBL" id="JAYWIO010000006">
    <property type="protein sequence ID" value="KAK7257609.1"/>
    <property type="molecule type" value="Genomic_DNA"/>
</dbReference>
<dbReference type="NCBIfam" id="TIGR01569">
    <property type="entry name" value="A_tha_TIGR01569"/>
    <property type="match status" value="1"/>
</dbReference>
<organism evidence="13 14">
    <name type="scientific">Crotalaria pallida</name>
    <name type="common">Smooth rattlebox</name>
    <name type="synonym">Crotalaria striata</name>
    <dbReference type="NCBI Taxonomy" id="3830"/>
    <lineage>
        <taxon>Eukaryota</taxon>
        <taxon>Viridiplantae</taxon>
        <taxon>Streptophyta</taxon>
        <taxon>Embryophyta</taxon>
        <taxon>Tracheophyta</taxon>
        <taxon>Spermatophyta</taxon>
        <taxon>Magnoliopsida</taxon>
        <taxon>eudicotyledons</taxon>
        <taxon>Gunneridae</taxon>
        <taxon>Pentapetalae</taxon>
        <taxon>rosids</taxon>
        <taxon>fabids</taxon>
        <taxon>Fabales</taxon>
        <taxon>Fabaceae</taxon>
        <taxon>Papilionoideae</taxon>
        <taxon>50 kb inversion clade</taxon>
        <taxon>genistoids sensu lato</taxon>
        <taxon>core genistoids</taxon>
        <taxon>Crotalarieae</taxon>
        <taxon>Crotalaria</taxon>
    </lineage>
</organism>
<dbReference type="Pfam" id="PF04535">
    <property type="entry name" value="CASP_dom"/>
    <property type="match status" value="1"/>
</dbReference>
<evidence type="ECO:0000256" key="8">
    <source>
        <dbReference type="ARBA" id="ARBA00023316"/>
    </source>
</evidence>
<dbReference type="AlphaFoldDB" id="A0AAN9EHH5"/>
<protein>
    <recommendedName>
        <fullName evidence="10">CASP-like protein</fullName>
    </recommendedName>
</protein>
<sequence>MDSGKSGDATAVTIPETKDKGKGKAVTWAAPPSVYSVSTKAEPSPRPGWKKGVAITDFVLRLGAIGAAMASAVTMGNNEEMLPFFTQFLQFHAQWNEFPMFQFFVVANGVISGYMILALPFSYVCIVRPHAVGPRLSLMILDIVMMGVVTGGASSAAAIVYLFHNGSQDANWIAICQGFSNFCKAASQAVVTSFVAAVFLMCLVSLSALALIRN</sequence>
<comment type="caution">
    <text evidence="13">The sequence shown here is derived from an EMBL/GenBank/DDBJ whole genome shotgun (WGS) entry which is preliminary data.</text>
</comment>
<evidence type="ECO:0000256" key="4">
    <source>
        <dbReference type="ARBA" id="ARBA00022475"/>
    </source>
</evidence>
<keyword evidence="8" id="KW-0961">Cell wall biogenesis/degradation</keyword>
<gene>
    <name evidence="13" type="ORF">RIF29_31693</name>
</gene>
<dbReference type="GO" id="GO:0071555">
    <property type="term" value="P:cell wall organization"/>
    <property type="evidence" value="ECO:0007669"/>
    <property type="project" value="UniProtKB-KW"/>
</dbReference>
<keyword evidence="6 10" id="KW-1133">Transmembrane helix</keyword>
<reference evidence="13 14" key="1">
    <citation type="submission" date="2024-01" db="EMBL/GenBank/DDBJ databases">
        <title>The genomes of 5 underutilized Papilionoideae crops provide insights into root nodulation and disease resistanc.</title>
        <authorList>
            <person name="Yuan L."/>
        </authorList>
    </citation>
    <scope>NUCLEOTIDE SEQUENCE [LARGE SCALE GENOMIC DNA]</scope>
    <source>
        <strain evidence="13">ZHUSHIDOU_FW_LH</strain>
        <tissue evidence="13">Leaf</tissue>
    </source>
</reference>
<comment type="subcellular location">
    <subcellularLocation>
        <location evidence="1 10">Cell membrane</location>
        <topology evidence="1 10">Multi-pass membrane protein</topology>
    </subcellularLocation>
</comment>